<proteinExistence type="predicted"/>
<feature type="domain" description="Bacteriophage T5 Orf172 DNA-binding" evidence="1">
    <location>
        <begin position="65"/>
        <end position="164"/>
    </location>
</feature>
<evidence type="ECO:0000313" key="2">
    <source>
        <dbReference type="EMBL" id="KAF9336427.1"/>
    </source>
</evidence>
<sequence>MAKDYAYSPQIKKRIRKVIQNFANVLEASAGSHDDYLRHLDIHKDDDANQIRELYLRYRDHLAKGVVYFLAFKNTSEDIPGKLLVKIGYSTRLEERLKEYKRCSIHCKSNGSGKTLLQIPKRSLPTPAVFAHLLERIFQTVLEQRQYDYLCKCDTNHGDIFRFDPVHGISDEFTAAKCRVMDLKKQFEKWAEIFMGPMGLESLHKEVLSIHGPLLKRIEEMFKVANIRL</sequence>
<evidence type="ECO:0000259" key="1">
    <source>
        <dbReference type="Pfam" id="PF10544"/>
    </source>
</evidence>
<reference evidence="2" key="1">
    <citation type="journal article" date="2020" name="Fungal Divers.">
        <title>Resolving the Mortierellaceae phylogeny through synthesis of multi-gene phylogenetics and phylogenomics.</title>
        <authorList>
            <person name="Vandepol N."/>
            <person name="Liber J."/>
            <person name="Desiro A."/>
            <person name="Na H."/>
            <person name="Kennedy M."/>
            <person name="Barry K."/>
            <person name="Grigoriev I.V."/>
            <person name="Miller A.N."/>
            <person name="O'Donnell K."/>
            <person name="Stajich J.E."/>
            <person name="Bonito G."/>
        </authorList>
    </citation>
    <scope>NUCLEOTIDE SEQUENCE</scope>
    <source>
        <strain evidence="2">NVP1</strain>
    </source>
</reference>
<name>A0A9P5VQ56_9FUNG</name>
<dbReference type="InterPro" id="IPR018306">
    <property type="entry name" value="Phage_T5_Orf172_DNA-bd"/>
</dbReference>
<comment type="caution">
    <text evidence="2">The sequence shown here is derived from an EMBL/GenBank/DDBJ whole genome shotgun (WGS) entry which is preliminary data.</text>
</comment>
<keyword evidence="3" id="KW-1185">Reference proteome</keyword>
<accession>A0A9P5VQ56</accession>
<evidence type="ECO:0000313" key="3">
    <source>
        <dbReference type="Proteomes" id="UP000696485"/>
    </source>
</evidence>
<dbReference type="Pfam" id="PF10544">
    <property type="entry name" value="T5orf172"/>
    <property type="match status" value="1"/>
</dbReference>
<dbReference type="Proteomes" id="UP000696485">
    <property type="component" value="Unassembled WGS sequence"/>
</dbReference>
<dbReference type="EMBL" id="JAAAUY010000060">
    <property type="protein sequence ID" value="KAF9336427.1"/>
    <property type="molecule type" value="Genomic_DNA"/>
</dbReference>
<dbReference type="AlphaFoldDB" id="A0A9P5VQ56"/>
<gene>
    <name evidence="2" type="ORF">BG006_008708</name>
</gene>
<protein>
    <recommendedName>
        <fullName evidence="1">Bacteriophage T5 Orf172 DNA-binding domain-containing protein</fullName>
    </recommendedName>
</protein>
<organism evidence="2 3">
    <name type="scientific">Podila minutissima</name>
    <dbReference type="NCBI Taxonomy" id="64525"/>
    <lineage>
        <taxon>Eukaryota</taxon>
        <taxon>Fungi</taxon>
        <taxon>Fungi incertae sedis</taxon>
        <taxon>Mucoromycota</taxon>
        <taxon>Mortierellomycotina</taxon>
        <taxon>Mortierellomycetes</taxon>
        <taxon>Mortierellales</taxon>
        <taxon>Mortierellaceae</taxon>
        <taxon>Podila</taxon>
    </lineage>
</organism>